<keyword evidence="6" id="KW-1185">Reference proteome</keyword>
<feature type="domain" description="Response regulatory" evidence="4">
    <location>
        <begin position="3"/>
        <end position="118"/>
    </location>
</feature>
<gene>
    <name evidence="5" type="ORF">KDW96_21685</name>
</gene>
<feature type="modified residue" description="4-aspartylphosphate" evidence="2">
    <location>
        <position position="52"/>
    </location>
</feature>
<evidence type="ECO:0000256" key="3">
    <source>
        <dbReference type="SAM" id="Coils"/>
    </source>
</evidence>
<keyword evidence="1 2" id="KW-0597">Phosphoprotein</keyword>
<name>A0ABY5H6F4_9PSED</name>
<evidence type="ECO:0000256" key="1">
    <source>
        <dbReference type="ARBA" id="ARBA00022553"/>
    </source>
</evidence>
<sequence length="176" mass="20483">MIKIQLVDDEPQILKSLKRLLNPQGWELHTFSDVYEALDALTAHDYAVIVSDYKMPNLDGITYLKFAKQRQPEAVRLMLTGHGDRQSMIQAINEAEVYRFISKPWEDYEVEGALRSAIDLHLLRKENRHLLEQVRRQKSSLELQQQELWRLETENPGLTRVVRDTDGSIIIDDPDS</sequence>
<accession>A0ABY5H6F4</accession>
<reference evidence="5" key="1">
    <citation type="submission" date="2021-04" db="EMBL/GenBank/DDBJ databases">
        <title>Oceanospirillales bacteria with DddD are important DMSP degraders in coastal seawater.</title>
        <authorList>
            <person name="Liu J."/>
        </authorList>
    </citation>
    <scope>NUCLEOTIDE SEQUENCE</scope>
    <source>
        <strain evidence="5">D13-4</strain>
    </source>
</reference>
<dbReference type="EMBL" id="CP073346">
    <property type="protein sequence ID" value="UTW07703.1"/>
    <property type="molecule type" value="Genomic_DNA"/>
</dbReference>
<dbReference type="PANTHER" id="PTHR44591">
    <property type="entry name" value="STRESS RESPONSE REGULATOR PROTEIN 1"/>
    <property type="match status" value="1"/>
</dbReference>
<protein>
    <submittedName>
        <fullName evidence="5">Response regulator</fullName>
    </submittedName>
</protein>
<dbReference type="InterPro" id="IPR001789">
    <property type="entry name" value="Sig_transdc_resp-reg_receiver"/>
</dbReference>
<evidence type="ECO:0000313" key="5">
    <source>
        <dbReference type="EMBL" id="UTW07703.1"/>
    </source>
</evidence>
<evidence type="ECO:0000313" key="6">
    <source>
        <dbReference type="Proteomes" id="UP001059672"/>
    </source>
</evidence>
<organism evidence="5 6">
    <name type="scientific">Pseudomonas benzenivorans</name>
    <dbReference type="NCBI Taxonomy" id="556533"/>
    <lineage>
        <taxon>Bacteria</taxon>
        <taxon>Pseudomonadati</taxon>
        <taxon>Pseudomonadota</taxon>
        <taxon>Gammaproteobacteria</taxon>
        <taxon>Pseudomonadales</taxon>
        <taxon>Pseudomonadaceae</taxon>
        <taxon>Pseudomonas</taxon>
    </lineage>
</organism>
<dbReference type="SUPFAM" id="SSF52172">
    <property type="entry name" value="CheY-like"/>
    <property type="match status" value="1"/>
</dbReference>
<feature type="coiled-coil region" evidence="3">
    <location>
        <begin position="124"/>
        <end position="154"/>
    </location>
</feature>
<dbReference type="SMART" id="SM00448">
    <property type="entry name" value="REC"/>
    <property type="match status" value="1"/>
</dbReference>
<evidence type="ECO:0000259" key="4">
    <source>
        <dbReference type="PROSITE" id="PS50110"/>
    </source>
</evidence>
<dbReference type="RefSeq" id="WP_255838291.1">
    <property type="nucleotide sequence ID" value="NZ_CP073346.1"/>
</dbReference>
<dbReference type="Proteomes" id="UP001059672">
    <property type="component" value="Chromosome"/>
</dbReference>
<dbReference type="PANTHER" id="PTHR44591:SF19">
    <property type="entry name" value="TWO-COMPONENT RESPONSE REGULATOR-RELATED"/>
    <property type="match status" value="1"/>
</dbReference>
<dbReference type="CDD" id="cd17569">
    <property type="entry name" value="REC_HupR-like"/>
    <property type="match status" value="1"/>
</dbReference>
<dbReference type="InterPro" id="IPR050595">
    <property type="entry name" value="Bact_response_regulator"/>
</dbReference>
<evidence type="ECO:0000256" key="2">
    <source>
        <dbReference type="PROSITE-ProRule" id="PRU00169"/>
    </source>
</evidence>
<dbReference type="Pfam" id="PF00072">
    <property type="entry name" value="Response_reg"/>
    <property type="match status" value="1"/>
</dbReference>
<dbReference type="InterPro" id="IPR011006">
    <property type="entry name" value="CheY-like_superfamily"/>
</dbReference>
<dbReference type="PROSITE" id="PS50110">
    <property type="entry name" value="RESPONSE_REGULATORY"/>
    <property type="match status" value="1"/>
</dbReference>
<dbReference type="Gene3D" id="3.40.50.2300">
    <property type="match status" value="1"/>
</dbReference>
<keyword evidence="3" id="KW-0175">Coiled coil</keyword>
<proteinExistence type="predicted"/>